<feature type="transmembrane region" description="Helical" evidence="5">
    <location>
        <begin position="47"/>
        <end position="65"/>
    </location>
</feature>
<feature type="transmembrane region" description="Helical" evidence="5">
    <location>
        <begin position="72"/>
        <end position="92"/>
    </location>
</feature>
<dbReference type="Pfam" id="PF13564">
    <property type="entry name" value="DoxX_2"/>
    <property type="match status" value="1"/>
</dbReference>
<dbReference type="RefSeq" id="WP_080854015.1">
    <property type="nucleotide sequence ID" value="NZ_LT009776.1"/>
</dbReference>
<keyword evidence="7" id="KW-1185">Reference proteome</keyword>
<sequence>MTARIDVWQRRCQWGLSGVYGLAGILHLVLPKPFLGITPAWVPEPEAVIFLTGLCEIAGAVGLLVPRLRKAAGIGLALYAICVFPANIKHAIDSLGAATVSPWQWSYHLIRLPLQPYLVWLALFAGNIVVWPFRRGEK</sequence>
<dbReference type="PANTHER" id="PTHR36974">
    <property type="entry name" value="MEMBRANE PROTEIN-RELATED"/>
    <property type="match status" value="1"/>
</dbReference>
<dbReference type="EMBL" id="FCNP01000033">
    <property type="protein sequence ID" value="CVI58486.1"/>
    <property type="molecule type" value="Genomic_DNA"/>
</dbReference>
<proteinExistence type="predicted"/>
<organism evidence="6 7">
    <name type="scientific">Agrobacterium deltaense NCPPB 1641</name>
    <dbReference type="NCBI Taxonomy" id="1183425"/>
    <lineage>
        <taxon>Bacteria</taxon>
        <taxon>Pseudomonadati</taxon>
        <taxon>Pseudomonadota</taxon>
        <taxon>Alphaproteobacteria</taxon>
        <taxon>Hyphomicrobiales</taxon>
        <taxon>Rhizobiaceae</taxon>
        <taxon>Rhizobium/Agrobacterium group</taxon>
        <taxon>Agrobacterium</taxon>
    </lineage>
</organism>
<evidence type="ECO:0000256" key="2">
    <source>
        <dbReference type="ARBA" id="ARBA00022692"/>
    </source>
</evidence>
<dbReference type="GO" id="GO:0016020">
    <property type="term" value="C:membrane"/>
    <property type="evidence" value="ECO:0007669"/>
    <property type="project" value="UniProtKB-SubCell"/>
</dbReference>
<comment type="caution">
    <text evidence="6">The sequence shown here is derived from an EMBL/GenBank/DDBJ whole genome shotgun (WGS) entry which is preliminary data.</text>
</comment>
<comment type="subcellular location">
    <subcellularLocation>
        <location evidence="1">Membrane</location>
        <topology evidence="1">Multi-pass membrane protein</topology>
    </subcellularLocation>
</comment>
<dbReference type="InterPro" id="IPR032808">
    <property type="entry name" value="DoxX"/>
</dbReference>
<evidence type="ECO:0000256" key="5">
    <source>
        <dbReference type="SAM" id="Phobius"/>
    </source>
</evidence>
<evidence type="ECO:0000313" key="6">
    <source>
        <dbReference type="EMBL" id="CVI58486.1"/>
    </source>
</evidence>
<evidence type="ECO:0000313" key="7">
    <source>
        <dbReference type="Proteomes" id="UP000192140"/>
    </source>
</evidence>
<feature type="transmembrane region" description="Helical" evidence="5">
    <location>
        <begin position="112"/>
        <end position="133"/>
    </location>
</feature>
<evidence type="ECO:0000256" key="1">
    <source>
        <dbReference type="ARBA" id="ARBA00004141"/>
    </source>
</evidence>
<dbReference type="Proteomes" id="UP000192140">
    <property type="component" value="Unassembled WGS sequence"/>
</dbReference>
<feature type="transmembrane region" description="Helical" evidence="5">
    <location>
        <begin position="12"/>
        <end position="35"/>
    </location>
</feature>
<keyword evidence="4 5" id="KW-0472">Membrane</keyword>
<name>A0A1S7TVA4_9HYPH</name>
<evidence type="ECO:0000256" key="4">
    <source>
        <dbReference type="ARBA" id="ARBA00023136"/>
    </source>
</evidence>
<evidence type="ECO:0008006" key="8">
    <source>
        <dbReference type="Google" id="ProtNLM"/>
    </source>
</evidence>
<keyword evidence="2 5" id="KW-0812">Transmembrane</keyword>
<protein>
    <recommendedName>
        <fullName evidence="8">DoxX family protein</fullName>
    </recommendedName>
</protein>
<gene>
    <name evidence="6" type="ORF">AGR7A_Lc120110</name>
</gene>
<keyword evidence="3 5" id="KW-1133">Transmembrane helix</keyword>
<dbReference type="PANTHER" id="PTHR36974:SF1">
    <property type="entry name" value="DOXX FAMILY MEMBRANE PROTEIN"/>
    <property type="match status" value="1"/>
</dbReference>
<accession>A0A1S7TVA4</accession>
<reference evidence="6" key="1">
    <citation type="submission" date="2016-01" db="EMBL/GenBank/DDBJ databases">
        <authorList>
            <person name="Regsiter A."/>
            <person name="william w."/>
        </authorList>
    </citation>
    <scope>NUCLEOTIDE SEQUENCE</scope>
    <source>
        <strain evidence="6">NCPPB 1641</strain>
    </source>
</reference>
<evidence type="ECO:0000256" key="3">
    <source>
        <dbReference type="ARBA" id="ARBA00022989"/>
    </source>
</evidence>
<dbReference type="AlphaFoldDB" id="A0A1S7TVA4"/>